<organism evidence="2 3">
    <name type="scientific">Massilia niabensis</name>
    <dbReference type="NCBI Taxonomy" id="544910"/>
    <lineage>
        <taxon>Bacteria</taxon>
        <taxon>Pseudomonadati</taxon>
        <taxon>Pseudomonadota</taxon>
        <taxon>Betaproteobacteria</taxon>
        <taxon>Burkholderiales</taxon>
        <taxon>Oxalobacteraceae</taxon>
        <taxon>Telluria group</taxon>
        <taxon>Massilia</taxon>
    </lineage>
</organism>
<evidence type="ECO:0000313" key="2">
    <source>
        <dbReference type="EMBL" id="MFC5460627.1"/>
    </source>
</evidence>
<dbReference type="SUPFAM" id="SSF88723">
    <property type="entry name" value="PIN domain-like"/>
    <property type="match status" value="1"/>
</dbReference>
<sequence>MIPASVQSIVVDTNVCLDLFVFHDPRWDALLQALERAEVQAVTRADCRDEYLAVLHYPHLPLDDERRLVAAQRFDALVRVVAPDTRPIRLPVCSDRDDQKFLELARDAGAGVLITKDKALLKLGRKTLQAGLFRIMLPEAWVKAHLAAAIE</sequence>
<protein>
    <submittedName>
        <fullName evidence="2">Toxin-antitoxin system toxin component, PIN family</fullName>
    </submittedName>
</protein>
<evidence type="ECO:0000259" key="1">
    <source>
        <dbReference type="Pfam" id="PF13470"/>
    </source>
</evidence>
<feature type="domain" description="PIN" evidence="1">
    <location>
        <begin position="9"/>
        <end position="119"/>
    </location>
</feature>
<accession>A0ABW0L719</accession>
<reference evidence="3" key="1">
    <citation type="journal article" date="2019" name="Int. J. Syst. Evol. Microbiol.">
        <title>The Global Catalogue of Microorganisms (GCM) 10K type strain sequencing project: providing services to taxonomists for standard genome sequencing and annotation.</title>
        <authorList>
            <consortium name="The Broad Institute Genomics Platform"/>
            <consortium name="The Broad Institute Genome Sequencing Center for Infectious Disease"/>
            <person name="Wu L."/>
            <person name="Ma J."/>
        </authorList>
    </citation>
    <scope>NUCLEOTIDE SEQUENCE [LARGE SCALE GENOMIC DNA]</scope>
    <source>
        <strain evidence="3">KACC 12649</strain>
    </source>
</reference>
<keyword evidence="3" id="KW-1185">Reference proteome</keyword>
<dbReference type="InterPro" id="IPR002716">
    <property type="entry name" value="PIN_dom"/>
</dbReference>
<gene>
    <name evidence="2" type="ORF">ACFPN5_12510</name>
</gene>
<dbReference type="InterPro" id="IPR029060">
    <property type="entry name" value="PIN-like_dom_sf"/>
</dbReference>
<dbReference type="PANTHER" id="PTHR34610">
    <property type="entry name" value="SSL7007 PROTEIN"/>
    <property type="match status" value="1"/>
</dbReference>
<proteinExistence type="predicted"/>
<dbReference type="EMBL" id="JBHSMU010000013">
    <property type="protein sequence ID" value="MFC5460627.1"/>
    <property type="molecule type" value="Genomic_DNA"/>
</dbReference>
<comment type="caution">
    <text evidence="2">The sequence shown here is derived from an EMBL/GenBank/DDBJ whole genome shotgun (WGS) entry which is preliminary data.</text>
</comment>
<dbReference type="NCBIfam" id="TIGR00305">
    <property type="entry name" value="putative toxin-antitoxin system toxin component, PIN family"/>
    <property type="match status" value="1"/>
</dbReference>
<name>A0ABW0L719_9BURK</name>
<dbReference type="PANTHER" id="PTHR34610:SF3">
    <property type="entry name" value="SSL7007 PROTEIN"/>
    <property type="match status" value="1"/>
</dbReference>
<dbReference type="InterPro" id="IPR002850">
    <property type="entry name" value="PIN_toxin-like"/>
</dbReference>
<evidence type="ECO:0000313" key="3">
    <source>
        <dbReference type="Proteomes" id="UP001596050"/>
    </source>
</evidence>
<dbReference type="RefSeq" id="WP_379783664.1">
    <property type="nucleotide sequence ID" value="NZ_JBHSMU010000013.1"/>
</dbReference>
<dbReference type="Proteomes" id="UP001596050">
    <property type="component" value="Unassembled WGS sequence"/>
</dbReference>
<dbReference type="Pfam" id="PF13470">
    <property type="entry name" value="PIN_3"/>
    <property type="match status" value="1"/>
</dbReference>